<dbReference type="PANTHER" id="PTHR32315">
    <property type="entry name" value="ADENINE PHOSPHORIBOSYLTRANSFERASE"/>
    <property type="match status" value="1"/>
</dbReference>
<dbReference type="AlphaFoldDB" id="A0A6J4UGV0"/>
<evidence type="ECO:0000256" key="5">
    <source>
        <dbReference type="ARBA" id="ARBA00008391"/>
    </source>
</evidence>
<dbReference type="HAMAP" id="MF_00004">
    <property type="entry name" value="Aden_phosphoribosyltr"/>
    <property type="match status" value="1"/>
</dbReference>
<proteinExistence type="inferred from homology"/>
<gene>
    <name evidence="12" type="primary">apt</name>
    <name evidence="14" type="ORF">AVDCRST_MAG59-1726</name>
</gene>
<evidence type="ECO:0000256" key="1">
    <source>
        <dbReference type="ARBA" id="ARBA00000868"/>
    </source>
</evidence>
<dbReference type="GO" id="GO:0016208">
    <property type="term" value="F:AMP binding"/>
    <property type="evidence" value="ECO:0007669"/>
    <property type="project" value="TreeGrafter"/>
</dbReference>
<keyword evidence="9 12" id="KW-0328">Glycosyltransferase</keyword>
<dbReference type="InterPro" id="IPR000836">
    <property type="entry name" value="PRTase_dom"/>
</dbReference>
<keyword evidence="11 12" id="KW-0660">Purine salvage</keyword>
<evidence type="ECO:0000259" key="13">
    <source>
        <dbReference type="Pfam" id="PF00156"/>
    </source>
</evidence>
<evidence type="ECO:0000256" key="4">
    <source>
        <dbReference type="ARBA" id="ARBA00004659"/>
    </source>
</evidence>
<dbReference type="GO" id="GO:0002055">
    <property type="term" value="F:adenine binding"/>
    <property type="evidence" value="ECO:0007669"/>
    <property type="project" value="TreeGrafter"/>
</dbReference>
<evidence type="ECO:0000256" key="6">
    <source>
        <dbReference type="ARBA" id="ARBA00011738"/>
    </source>
</evidence>
<comment type="function">
    <text evidence="2 12">Catalyzes a salvage reaction resulting in the formation of AMP, that is energically less costly than de novo synthesis.</text>
</comment>
<sequence length="182" mass="19281">MAMVDVDANSTGLERARALIETVPDFPEPGILFRDITPLLADQAALRATVDALAAVAPGADVVVGIESRGFIFAAPIAYALGAGFVPVRKLGRLPRATERESYDLEYGANTVEIHKDAIRPGQTVLIVDDVLATGGTMRAAARLVERLGGEVLGIAVLVELAALGGRAALEERRIWSAFVYE</sequence>
<accession>A0A6J4UGV0</accession>
<dbReference type="GO" id="GO:0003999">
    <property type="term" value="F:adenine phosphoribosyltransferase activity"/>
    <property type="evidence" value="ECO:0007669"/>
    <property type="project" value="UniProtKB-UniRule"/>
</dbReference>
<evidence type="ECO:0000256" key="8">
    <source>
        <dbReference type="ARBA" id="ARBA00022490"/>
    </source>
</evidence>
<evidence type="ECO:0000256" key="9">
    <source>
        <dbReference type="ARBA" id="ARBA00022676"/>
    </source>
</evidence>
<dbReference type="EMBL" id="CADCWF010000105">
    <property type="protein sequence ID" value="CAA9550392.1"/>
    <property type="molecule type" value="Genomic_DNA"/>
</dbReference>
<keyword evidence="10 12" id="KW-0808">Transferase</keyword>
<dbReference type="FunFam" id="3.40.50.2020:FF:000004">
    <property type="entry name" value="Adenine phosphoribosyltransferase"/>
    <property type="match status" value="1"/>
</dbReference>
<dbReference type="EC" id="2.4.2.7" evidence="7 12"/>
<dbReference type="CDD" id="cd06223">
    <property type="entry name" value="PRTases_typeI"/>
    <property type="match status" value="1"/>
</dbReference>
<dbReference type="GO" id="GO:0006168">
    <property type="term" value="P:adenine salvage"/>
    <property type="evidence" value="ECO:0007669"/>
    <property type="project" value="InterPro"/>
</dbReference>
<name>A0A6J4UGV0_9BACT</name>
<dbReference type="GO" id="GO:0006166">
    <property type="term" value="P:purine ribonucleoside salvage"/>
    <property type="evidence" value="ECO:0007669"/>
    <property type="project" value="UniProtKB-UniRule"/>
</dbReference>
<keyword evidence="8 12" id="KW-0963">Cytoplasm</keyword>
<dbReference type="NCBIfam" id="TIGR01090">
    <property type="entry name" value="apt"/>
    <property type="match status" value="1"/>
</dbReference>
<comment type="subunit">
    <text evidence="6 12">Homodimer.</text>
</comment>
<evidence type="ECO:0000256" key="3">
    <source>
        <dbReference type="ARBA" id="ARBA00004496"/>
    </source>
</evidence>
<dbReference type="InterPro" id="IPR005764">
    <property type="entry name" value="Ade_phspho_trans"/>
</dbReference>
<comment type="similarity">
    <text evidence="5 12">Belongs to the purine/pyrimidine phosphoribosyltransferase family.</text>
</comment>
<protein>
    <recommendedName>
        <fullName evidence="7 12">Adenine phosphoribosyltransferase</fullName>
        <shortName evidence="12">APRT</shortName>
        <ecNumber evidence="7 12">2.4.2.7</ecNumber>
    </recommendedName>
</protein>
<dbReference type="Gene3D" id="3.40.50.2020">
    <property type="match status" value="1"/>
</dbReference>
<dbReference type="UniPathway" id="UPA00588">
    <property type="reaction ID" value="UER00646"/>
</dbReference>
<comment type="catalytic activity">
    <reaction evidence="1 12">
        <text>AMP + diphosphate = 5-phospho-alpha-D-ribose 1-diphosphate + adenine</text>
        <dbReference type="Rhea" id="RHEA:16609"/>
        <dbReference type="ChEBI" id="CHEBI:16708"/>
        <dbReference type="ChEBI" id="CHEBI:33019"/>
        <dbReference type="ChEBI" id="CHEBI:58017"/>
        <dbReference type="ChEBI" id="CHEBI:456215"/>
        <dbReference type="EC" id="2.4.2.7"/>
    </reaction>
</comment>
<evidence type="ECO:0000256" key="11">
    <source>
        <dbReference type="ARBA" id="ARBA00022726"/>
    </source>
</evidence>
<comment type="pathway">
    <text evidence="4 12">Purine metabolism; AMP biosynthesis via salvage pathway; AMP from adenine: step 1/1.</text>
</comment>
<reference evidence="14" key="1">
    <citation type="submission" date="2020-02" db="EMBL/GenBank/DDBJ databases">
        <authorList>
            <person name="Meier V. D."/>
        </authorList>
    </citation>
    <scope>NUCLEOTIDE SEQUENCE</scope>
    <source>
        <strain evidence="14">AVDCRST_MAG59</strain>
    </source>
</reference>
<dbReference type="GO" id="GO:0005737">
    <property type="term" value="C:cytoplasm"/>
    <property type="evidence" value="ECO:0007669"/>
    <property type="project" value="UniProtKB-SubCell"/>
</dbReference>
<dbReference type="NCBIfam" id="NF002636">
    <property type="entry name" value="PRK02304.1-5"/>
    <property type="match status" value="1"/>
</dbReference>
<comment type="subcellular location">
    <subcellularLocation>
        <location evidence="3 12">Cytoplasm</location>
    </subcellularLocation>
</comment>
<dbReference type="SUPFAM" id="SSF53271">
    <property type="entry name" value="PRTase-like"/>
    <property type="match status" value="1"/>
</dbReference>
<dbReference type="NCBIfam" id="NF002634">
    <property type="entry name" value="PRK02304.1-3"/>
    <property type="match status" value="1"/>
</dbReference>
<evidence type="ECO:0000256" key="2">
    <source>
        <dbReference type="ARBA" id="ARBA00003968"/>
    </source>
</evidence>
<evidence type="ECO:0000256" key="12">
    <source>
        <dbReference type="HAMAP-Rule" id="MF_00004"/>
    </source>
</evidence>
<dbReference type="Pfam" id="PF00156">
    <property type="entry name" value="Pribosyltran"/>
    <property type="match status" value="1"/>
</dbReference>
<evidence type="ECO:0000313" key="14">
    <source>
        <dbReference type="EMBL" id="CAA9550392.1"/>
    </source>
</evidence>
<dbReference type="InterPro" id="IPR050054">
    <property type="entry name" value="UPRTase/APRTase"/>
</dbReference>
<evidence type="ECO:0000256" key="7">
    <source>
        <dbReference type="ARBA" id="ARBA00011893"/>
    </source>
</evidence>
<feature type="domain" description="Phosphoribosyltransferase" evidence="13">
    <location>
        <begin position="61"/>
        <end position="160"/>
    </location>
</feature>
<dbReference type="InterPro" id="IPR029057">
    <property type="entry name" value="PRTase-like"/>
</dbReference>
<evidence type="ECO:0000256" key="10">
    <source>
        <dbReference type="ARBA" id="ARBA00022679"/>
    </source>
</evidence>
<organism evidence="14">
    <name type="scientific">uncultured Thermomicrobiales bacterium</name>
    <dbReference type="NCBI Taxonomy" id="1645740"/>
    <lineage>
        <taxon>Bacteria</taxon>
        <taxon>Pseudomonadati</taxon>
        <taxon>Thermomicrobiota</taxon>
        <taxon>Thermomicrobia</taxon>
        <taxon>Thermomicrobiales</taxon>
        <taxon>environmental samples</taxon>
    </lineage>
</organism>
<dbReference type="GO" id="GO:0044209">
    <property type="term" value="P:AMP salvage"/>
    <property type="evidence" value="ECO:0007669"/>
    <property type="project" value="UniProtKB-UniRule"/>
</dbReference>
<dbReference type="PANTHER" id="PTHR32315:SF3">
    <property type="entry name" value="ADENINE PHOSPHORIBOSYLTRANSFERASE"/>
    <property type="match status" value="1"/>
</dbReference>